<dbReference type="InterPro" id="IPR014043">
    <property type="entry name" value="Acyl_transferase_dom"/>
</dbReference>
<dbReference type="SMART" id="SM00826">
    <property type="entry name" value="PKS_DH"/>
    <property type="match status" value="1"/>
</dbReference>
<accession>A0A7H8NGZ0</accession>
<dbReference type="PROSITE" id="PS52004">
    <property type="entry name" value="KS3_2"/>
    <property type="match status" value="1"/>
</dbReference>
<dbReference type="InterPro" id="IPR016036">
    <property type="entry name" value="Malonyl_transacylase_ACP-bd"/>
</dbReference>
<dbReference type="InterPro" id="IPR013968">
    <property type="entry name" value="PKS_KR"/>
</dbReference>
<dbReference type="CDD" id="cd05195">
    <property type="entry name" value="enoyl_red"/>
    <property type="match status" value="1"/>
</dbReference>
<dbReference type="InterPro" id="IPR013154">
    <property type="entry name" value="ADH-like_N"/>
</dbReference>
<evidence type="ECO:0000313" key="15">
    <source>
        <dbReference type="Proteomes" id="UP000509303"/>
    </source>
</evidence>
<reference evidence="14 15" key="1">
    <citation type="submission" date="2020-06" db="EMBL/GenBank/DDBJ databases">
        <title>Genome mining for natural products.</title>
        <authorList>
            <person name="Zhang B."/>
            <person name="Shi J."/>
            <person name="Ge H."/>
        </authorList>
    </citation>
    <scope>NUCLEOTIDE SEQUENCE [LARGE SCALE GENOMIC DNA]</scope>
    <source>
        <strain evidence="14 15">NA00687</strain>
    </source>
</reference>
<dbReference type="Pfam" id="PF08240">
    <property type="entry name" value="ADH_N"/>
    <property type="match status" value="1"/>
</dbReference>
<gene>
    <name evidence="14" type="ORF">HUT08_34270</name>
</gene>
<evidence type="ECO:0000259" key="12">
    <source>
        <dbReference type="PROSITE" id="PS52004"/>
    </source>
</evidence>
<protein>
    <submittedName>
        <fullName evidence="14">SDR family NAD(P)-dependent oxidoreductase</fullName>
    </submittedName>
</protein>
<dbReference type="PROSITE" id="PS50075">
    <property type="entry name" value="CARRIER"/>
    <property type="match status" value="1"/>
</dbReference>
<evidence type="ECO:0000259" key="11">
    <source>
        <dbReference type="PROSITE" id="PS50075"/>
    </source>
</evidence>
<dbReference type="FunFam" id="3.40.366.10:FF:000002">
    <property type="entry name" value="Probable polyketide synthase 2"/>
    <property type="match status" value="1"/>
</dbReference>
<feature type="domain" description="Carrier" evidence="11">
    <location>
        <begin position="2418"/>
        <end position="2494"/>
    </location>
</feature>
<feature type="region of interest" description="Disordered" evidence="10">
    <location>
        <begin position="2497"/>
        <end position="2535"/>
    </location>
</feature>
<dbReference type="GO" id="GO:0016491">
    <property type="term" value="F:oxidoreductase activity"/>
    <property type="evidence" value="ECO:0007669"/>
    <property type="project" value="InterPro"/>
</dbReference>
<dbReference type="InterPro" id="IPR050091">
    <property type="entry name" value="PKS_NRPS_Biosynth_Enz"/>
</dbReference>
<dbReference type="InterPro" id="IPR020806">
    <property type="entry name" value="PKS_PP-bd"/>
</dbReference>
<dbReference type="SUPFAM" id="SSF52151">
    <property type="entry name" value="FabD/lysophospholipase-like"/>
    <property type="match status" value="1"/>
</dbReference>
<evidence type="ECO:0000256" key="3">
    <source>
        <dbReference type="ARBA" id="ARBA00022553"/>
    </source>
</evidence>
<dbReference type="SMART" id="SM00827">
    <property type="entry name" value="PKS_AT"/>
    <property type="match status" value="1"/>
</dbReference>
<dbReference type="InterPro" id="IPR049551">
    <property type="entry name" value="PKS_DH_C"/>
</dbReference>
<proteinExistence type="predicted"/>
<organism evidence="14 15">
    <name type="scientific">Streptomyces buecherae</name>
    <dbReference type="NCBI Taxonomy" id="2763006"/>
    <lineage>
        <taxon>Bacteria</taxon>
        <taxon>Bacillati</taxon>
        <taxon>Actinomycetota</taxon>
        <taxon>Actinomycetes</taxon>
        <taxon>Kitasatosporales</taxon>
        <taxon>Streptomycetaceae</taxon>
        <taxon>Streptomyces</taxon>
    </lineage>
</organism>
<dbReference type="GO" id="GO:0031177">
    <property type="term" value="F:phosphopantetheine binding"/>
    <property type="evidence" value="ECO:0007669"/>
    <property type="project" value="InterPro"/>
</dbReference>
<dbReference type="InterPro" id="IPR020841">
    <property type="entry name" value="PKS_Beta-ketoAc_synthase_dom"/>
</dbReference>
<feature type="domain" description="PKS/mFAS DH" evidence="13">
    <location>
        <begin position="913"/>
        <end position="1186"/>
    </location>
</feature>
<keyword evidence="5" id="KW-0521">NADP</keyword>
<dbReference type="PROSITE" id="PS01162">
    <property type="entry name" value="QOR_ZETA_CRYSTAL"/>
    <property type="match status" value="1"/>
</dbReference>
<keyword evidence="7" id="KW-0511">Multifunctional enzyme</keyword>
<evidence type="ECO:0000259" key="13">
    <source>
        <dbReference type="PROSITE" id="PS52019"/>
    </source>
</evidence>
<dbReference type="InterPro" id="IPR029063">
    <property type="entry name" value="SAM-dependent_MTases_sf"/>
</dbReference>
<dbReference type="InterPro" id="IPR002364">
    <property type="entry name" value="Quin_OxRdtase/zeta-crystal_CS"/>
</dbReference>
<dbReference type="SUPFAM" id="SSF53335">
    <property type="entry name" value="S-adenosyl-L-methionine-dependent methyltransferases"/>
    <property type="match status" value="1"/>
</dbReference>
<dbReference type="Gene3D" id="3.90.180.10">
    <property type="entry name" value="Medium-chain alcohol dehydrogenases, catalytic domain"/>
    <property type="match status" value="1"/>
</dbReference>
<dbReference type="Gene3D" id="3.40.50.150">
    <property type="entry name" value="Vaccinia Virus protein VP39"/>
    <property type="match status" value="1"/>
</dbReference>
<evidence type="ECO:0000313" key="14">
    <source>
        <dbReference type="EMBL" id="QKW53783.1"/>
    </source>
</evidence>
<dbReference type="SMART" id="SM01294">
    <property type="entry name" value="PKS_PP_betabranch"/>
    <property type="match status" value="1"/>
</dbReference>
<dbReference type="Pfam" id="PF16197">
    <property type="entry name" value="KAsynt_C_assoc"/>
    <property type="match status" value="1"/>
</dbReference>
<dbReference type="GO" id="GO:0004312">
    <property type="term" value="F:fatty acid synthase activity"/>
    <property type="evidence" value="ECO:0007669"/>
    <property type="project" value="TreeGrafter"/>
</dbReference>
<dbReference type="InterPro" id="IPR013217">
    <property type="entry name" value="Methyltransf_12"/>
</dbReference>
<feature type="compositionally biased region" description="Low complexity" evidence="10">
    <location>
        <begin position="2498"/>
        <end position="2511"/>
    </location>
</feature>
<dbReference type="SMART" id="SM00822">
    <property type="entry name" value="PKS_KR"/>
    <property type="match status" value="1"/>
</dbReference>
<feature type="region of interest" description="N-terminal hotdog fold" evidence="9">
    <location>
        <begin position="913"/>
        <end position="1032"/>
    </location>
</feature>
<dbReference type="InterPro" id="IPR014031">
    <property type="entry name" value="Ketoacyl_synth_C"/>
</dbReference>
<dbReference type="Gene3D" id="3.40.50.720">
    <property type="entry name" value="NAD(P)-binding Rossmann-like Domain"/>
    <property type="match status" value="3"/>
</dbReference>
<evidence type="ECO:0000256" key="5">
    <source>
        <dbReference type="ARBA" id="ARBA00022857"/>
    </source>
</evidence>
<dbReference type="InterPro" id="IPR020807">
    <property type="entry name" value="PKS_DH"/>
</dbReference>
<evidence type="ECO:0000256" key="2">
    <source>
        <dbReference type="ARBA" id="ARBA00022450"/>
    </source>
</evidence>
<dbReference type="Pfam" id="PF21089">
    <property type="entry name" value="PKS_DH_N"/>
    <property type="match status" value="1"/>
</dbReference>
<dbReference type="Pfam" id="PF08242">
    <property type="entry name" value="Methyltransf_12"/>
    <property type="match status" value="1"/>
</dbReference>
<dbReference type="PROSITE" id="PS52019">
    <property type="entry name" value="PKS_MFAS_DH"/>
    <property type="match status" value="1"/>
</dbReference>
<feature type="region of interest" description="Disordered" evidence="10">
    <location>
        <begin position="1195"/>
        <end position="1214"/>
    </location>
</feature>
<dbReference type="SUPFAM" id="SSF50129">
    <property type="entry name" value="GroES-like"/>
    <property type="match status" value="1"/>
</dbReference>
<keyword evidence="6" id="KW-0045">Antibiotic biosynthesis</keyword>
<dbReference type="GO" id="GO:0004315">
    <property type="term" value="F:3-oxoacyl-[acyl-carrier-protein] synthase activity"/>
    <property type="evidence" value="ECO:0007669"/>
    <property type="project" value="InterPro"/>
</dbReference>
<dbReference type="InterPro" id="IPR001227">
    <property type="entry name" value="Ac_transferase_dom_sf"/>
</dbReference>
<dbReference type="InterPro" id="IPR018201">
    <property type="entry name" value="Ketoacyl_synth_AS"/>
</dbReference>
<evidence type="ECO:0000256" key="4">
    <source>
        <dbReference type="ARBA" id="ARBA00022679"/>
    </source>
</evidence>
<dbReference type="CDD" id="cd00833">
    <property type="entry name" value="PKS"/>
    <property type="match status" value="1"/>
</dbReference>
<dbReference type="SMART" id="SM00825">
    <property type="entry name" value="PKS_KS"/>
    <property type="match status" value="1"/>
</dbReference>
<sequence length="2535" mass="267803">MSKHLACEAPERAIAIVGASCRLPGGIHDLDALWAALSEGRDLVGEVPPDRFDARRFVTHDMARTNRSYTAAGGFLDDIAGFDAGYFGMSPKEAAQMDPQHRLLLELATEALDDAAIAPDRLAGTDTAVYVGICDTSYGTQVMMSAQRINPYTMVGAASSMAANRLSHAFDLRGPSMTVDTACSSSLVALDRACHTLWEGTSRAALCGGANLVLSPFHYVGFSQAGMLSKRGHCAAFSARADGFVRAEGGGLVVLKRLTDALADGDRVLGVILGSGSNSDGRTTGIALPSARAQEELLRRVYAEAGVDPDELVYFEAHGTGTPAGDPLEAQAIGRALGVRRITGALPVGSVKTNVGHLEPASGMAGLCKALLVLRHGVAPASLHAEPPNPGIDFTGLGLRLTSERQHLTDAARPVVGVNSFGFGGSNAHVALTAPPPSPVRPAAPVPPPEGLPLLASARTPDALSAAASAMAERLAHASDEEFYDLAYTSCLRRGQHEHRAAVFAPSPREAARGFAALATQAHTGSTDAAREAPLPHSVSAAVGEAARGGQVAFVFSGNGSQWAGMGTELLDDPVFRAAVAEADTALAPHLGWSVTKELELSADDWRLDATDIAQPLLFAVQLGVVAVLRHRGITPAMVLGHSVGEVAAAHTAGALTLAQAAQVIAERSRVQAATAGLGRMAAVGLTPDEASAEIAPWGQALEIAAVNSPKDVTVAGQADALAALGERLTGRGVFFRDLALDYAFHSRAMDPQAEPLRAALDGLTPGEGEIALYSTVTGDRLPGSALGAGYWWHNVRRPVLFAAAVEQAAQDGAGVFVEIGPHPVLRTYLRRVTSARPGARAAAVPTLRRDTDGHRALAAVPAALLAAGADTAWDRYFPHPGQVATLPAYPWQRERHWAGDEHVWERHGALVHPLLGGRVTAPHPVWAGSIEPGLVPWLNDHRVAGSVLMPATGYAEMALAAGREMLGGPAEVSHLDIQSALVVPWAEAPATSVQTALNPDDGVLAITSSTAQAREPRLHVRAQVRTLLHPRPTDLDLKALAGRCPRHLTGEAHYAACASSGLEYGPAFQVLTAVRVGDREVLARFHHDAPGRPYAVHPALLDGALQAGAPLLEDLTDDGAAFLPAFIGAIRVWEEPPATGAVWVRERSRAAHEVCWDIMLTDDDGRPVAQLDGCRLRRVAGTRRTPVTIHETRLRAAPRTDEPAAPSPLPSPRRIGEAVTGHIAALREQLPATSADAEALAQEVWVRQLATAVASLLPDPAFPFSADDLVAAGAPERRQRLFALLFPRMEEFGLLTPAGPDRWRLTAPRRPTDDLMRELASLAPGHGAGLGLVARQCAMAEALLRGAPEPSEPPVDDHCAQAVEHFHDLLPLARFHHRVAQALVREMVVRWPRGRALRVLEVGAGTGATTAALLPLLPPDRTRYCVSDVSTSYFPRVKSRFASFDFVDYRAFDLARDPVGQGLAPHSFDLVVAGHALHTAPDLADALRNVAGLLAPGGHLLAIEAHNPLALMPYLGFPDSFPDHTDTGLRPHSPLLPRAKWPSLLRDCGFTDVLHTGHDTAPVADDHSVLLAAVPSGAVAESPVYPAPSPAQDEATSFVLAAESADESGMATDLGALLTEGAGTVRTVSMASDEETWADVLRRAHREPGTTRTAVVLLLADATADAAPGARTARASQRAEALRALAAAIGATGASTPPELWLVTRPCGTAPSLAVTHEADAALWGMSRSLVNEIPGLTSRRIGLERTADTTGAAPRLARELLRPSEEDEILLTATDRFVPRELPRPAAVVCDTPVPFTLRVDNPGLSYRLAWQEREPLVPGPGEVLVEVRAASLNYRDIMQSVGWLPQEAIEGTDSAKGCGMECAGVVIACGEAVTDLAPGDRVAGLAPASLASHTVTDSGAVWKLPDQMGFTDAATMPVAYATVHYSLGRLARLRAGETVLVHGAAGGVGLAAIQYARAHGAQVIATAGSDLKRDLLRSLGVRHVLDSRSLDFAVQVRQLTDGRGVDVVVNSLAGEAMAHSLELLRPGGRFVELGKRDIYENKPLSLRPFRNNIAFFGVDLTKVLDDERESAALVAGLGEGVRLGTYEPLPHTVYPAARVDEAFKLMQHSRHIGKVVVSFDPLDEPPLVERRWAAPRLEASATYLVTGGTGGFGAATAQWLADLGARHIALVSRRGDQAPEASRVRAALTARGVTATVYAADVADLEAMRDVVATIDASRHPVRGVVHCAMHLDDALLTELTEDRLAAVMAPKITGAAVLDLLLRDRECDLFLMYSSESATLGNVKQTPYAAGNLYLEALVRRRRQEGRPGLAIAWGAIADVGYVARNGLGPAMEHIGLGLLPVSEALAAAGTLLGSDAEVAGVIRSDWGRGMRLMPSLGSPRLSPLLPQNTAGDGLDHEELLGTLARMSGDEALTHLTERLTEILAAVLQMDPEGIDPHGRLDSYGLDSLMATELLVTLNQRFNVDIPPMELLRGSTGSLTDIAQTLYLRLGLRPTETTEPGTTEPDTAQPDTAIPHQTHRTGTEQTSAPTS</sequence>
<dbReference type="InterPro" id="IPR020843">
    <property type="entry name" value="ER"/>
</dbReference>
<dbReference type="Gene3D" id="3.30.70.3290">
    <property type="match status" value="1"/>
</dbReference>
<dbReference type="GO" id="GO:0008270">
    <property type="term" value="F:zinc ion binding"/>
    <property type="evidence" value="ECO:0007669"/>
    <property type="project" value="InterPro"/>
</dbReference>
<dbReference type="InterPro" id="IPR009081">
    <property type="entry name" value="PP-bd_ACP"/>
</dbReference>
<dbReference type="Pfam" id="PF00107">
    <property type="entry name" value="ADH_zinc_N"/>
    <property type="match status" value="1"/>
</dbReference>
<feature type="region of interest" description="C-terminal hotdog fold" evidence="9">
    <location>
        <begin position="1046"/>
        <end position="1186"/>
    </location>
</feature>
<keyword evidence="8" id="KW-0012">Acyltransferase</keyword>
<dbReference type="SUPFAM" id="SSF47336">
    <property type="entry name" value="ACP-like"/>
    <property type="match status" value="1"/>
</dbReference>
<keyword evidence="2" id="KW-0596">Phosphopantetheine</keyword>
<evidence type="ECO:0000256" key="9">
    <source>
        <dbReference type="PROSITE-ProRule" id="PRU01363"/>
    </source>
</evidence>
<dbReference type="InterPro" id="IPR013149">
    <property type="entry name" value="ADH-like_C"/>
</dbReference>
<evidence type="ECO:0000256" key="10">
    <source>
        <dbReference type="SAM" id="MobiDB-lite"/>
    </source>
</evidence>
<dbReference type="InterPro" id="IPR006162">
    <property type="entry name" value="Ppantetheine_attach_site"/>
</dbReference>
<dbReference type="InterPro" id="IPR042104">
    <property type="entry name" value="PKS_dehydratase_sf"/>
</dbReference>
<dbReference type="InterPro" id="IPR011032">
    <property type="entry name" value="GroES-like_sf"/>
</dbReference>
<dbReference type="Pfam" id="PF00550">
    <property type="entry name" value="PP-binding"/>
    <property type="match status" value="1"/>
</dbReference>
<dbReference type="InterPro" id="IPR049900">
    <property type="entry name" value="PKS_mFAS_DH"/>
</dbReference>
<dbReference type="InterPro" id="IPR016035">
    <property type="entry name" value="Acyl_Trfase/lysoPLipase"/>
</dbReference>
<dbReference type="Pfam" id="PF08659">
    <property type="entry name" value="KR"/>
    <property type="match status" value="1"/>
</dbReference>
<keyword evidence="15" id="KW-1185">Reference proteome</keyword>
<dbReference type="InterPro" id="IPR016039">
    <property type="entry name" value="Thiolase-like"/>
</dbReference>
<dbReference type="SUPFAM" id="SSF51735">
    <property type="entry name" value="NAD(P)-binding Rossmann-fold domains"/>
    <property type="match status" value="3"/>
</dbReference>
<dbReference type="InterPro" id="IPR032821">
    <property type="entry name" value="PKS_assoc"/>
</dbReference>
<dbReference type="Gene3D" id="3.40.47.10">
    <property type="match status" value="1"/>
</dbReference>
<feature type="active site" description="Proton donor; for dehydratase activity" evidence="9">
    <location>
        <position position="1103"/>
    </location>
</feature>
<evidence type="ECO:0000256" key="6">
    <source>
        <dbReference type="ARBA" id="ARBA00023194"/>
    </source>
</evidence>
<dbReference type="SUPFAM" id="SSF53901">
    <property type="entry name" value="Thiolase-like"/>
    <property type="match status" value="1"/>
</dbReference>
<dbReference type="InterPro" id="IPR057326">
    <property type="entry name" value="KR_dom"/>
</dbReference>
<dbReference type="InterPro" id="IPR014030">
    <property type="entry name" value="Ketoacyl_synth_N"/>
</dbReference>
<dbReference type="PROSITE" id="PS00606">
    <property type="entry name" value="KS3_1"/>
    <property type="match status" value="1"/>
</dbReference>
<dbReference type="SMART" id="SM00823">
    <property type="entry name" value="PKS_PP"/>
    <property type="match status" value="1"/>
</dbReference>
<keyword evidence="4" id="KW-0808">Transferase</keyword>
<dbReference type="Pfam" id="PF02801">
    <property type="entry name" value="Ketoacyl-synt_C"/>
    <property type="match status" value="1"/>
</dbReference>
<name>A0A7H8NGZ0_9ACTN</name>
<dbReference type="PROSITE" id="PS00012">
    <property type="entry name" value="PHOSPHOPANTETHEINE"/>
    <property type="match status" value="1"/>
</dbReference>
<dbReference type="InterPro" id="IPR036291">
    <property type="entry name" value="NAD(P)-bd_dom_sf"/>
</dbReference>
<dbReference type="GO" id="GO:0017000">
    <property type="term" value="P:antibiotic biosynthetic process"/>
    <property type="evidence" value="ECO:0007669"/>
    <property type="project" value="UniProtKB-KW"/>
</dbReference>
<dbReference type="Pfam" id="PF00698">
    <property type="entry name" value="Acyl_transf_1"/>
    <property type="match status" value="1"/>
</dbReference>
<dbReference type="SMART" id="SM00829">
    <property type="entry name" value="PKS_ER"/>
    <property type="match status" value="1"/>
</dbReference>
<evidence type="ECO:0000256" key="8">
    <source>
        <dbReference type="ARBA" id="ARBA00023315"/>
    </source>
</evidence>
<dbReference type="Proteomes" id="UP000509303">
    <property type="component" value="Chromosome"/>
</dbReference>
<evidence type="ECO:0000256" key="7">
    <source>
        <dbReference type="ARBA" id="ARBA00023268"/>
    </source>
</evidence>
<keyword evidence="3" id="KW-0597">Phosphoprotein</keyword>
<dbReference type="EMBL" id="CP054929">
    <property type="protein sequence ID" value="QKW53783.1"/>
    <property type="molecule type" value="Genomic_DNA"/>
</dbReference>
<dbReference type="GO" id="GO:0006633">
    <property type="term" value="P:fatty acid biosynthetic process"/>
    <property type="evidence" value="ECO:0007669"/>
    <property type="project" value="InterPro"/>
</dbReference>
<dbReference type="SUPFAM" id="SSF55048">
    <property type="entry name" value="Probable ACP-binding domain of malonyl-CoA ACP transacylase"/>
    <property type="match status" value="1"/>
</dbReference>
<dbReference type="PANTHER" id="PTHR43775:SF37">
    <property type="entry name" value="SI:DKEY-61P9.11"/>
    <property type="match status" value="1"/>
</dbReference>
<feature type="active site" description="Proton acceptor; for dehydratase activity" evidence="9">
    <location>
        <position position="942"/>
    </location>
</feature>
<feature type="domain" description="Ketosynthase family 3 (KS3)" evidence="12">
    <location>
        <begin position="11"/>
        <end position="434"/>
    </location>
</feature>
<dbReference type="PANTHER" id="PTHR43775">
    <property type="entry name" value="FATTY ACID SYNTHASE"/>
    <property type="match status" value="1"/>
</dbReference>
<dbReference type="Pfam" id="PF00109">
    <property type="entry name" value="ketoacyl-synt"/>
    <property type="match status" value="1"/>
</dbReference>
<dbReference type="InterPro" id="IPR036736">
    <property type="entry name" value="ACP-like_sf"/>
</dbReference>
<comment type="pathway">
    <text evidence="1">Antibiotic biosynthesis.</text>
</comment>
<dbReference type="Gene3D" id="3.40.366.10">
    <property type="entry name" value="Malonyl-Coenzyme A Acyl Carrier Protein, domain 2"/>
    <property type="match status" value="1"/>
</dbReference>
<dbReference type="FunFam" id="3.40.50.720:FF:000209">
    <property type="entry name" value="Polyketide synthase Pks12"/>
    <property type="match status" value="1"/>
</dbReference>
<dbReference type="Pfam" id="PF14765">
    <property type="entry name" value="PS-DH"/>
    <property type="match status" value="1"/>
</dbReference>
<dbReference type="RefSeq" id="WP_176165487.1">
    <property type="nucleotide sequence ID" value="NZ_CP054929.1"/>
</dbReference>
<evidence type="ECO:0000256" key="1">
    <source>
        <dbReference type="ARBA" id="ARBA00004792"/>
    </source>
</evidence>
<dbReference type="InterPro" id="IPR049552">
    <property type="entry name" value="PKS_DH_N"/>
</dbReference>
<dbReference type="Gene3D" id="1.10.1200.10">
    <property type="entry name" value="ACP-like"/>
    <property type="match status" value="1"/>
</dbReference>
<dbReference type="Gene3D" id="3.10.129.110">
    <property type="entry name" value="Polyketide synthase dehydratase"/>
    <property type="match status" value="1"/>
</dbReference>